<evidence type="ECO:0000313" key="2">
    <source>
        <dbReference type="Proteomes" id="UP000263273"/>
    </source>
</evidence>
<reference evidence="1 2" key="1">
    <citation type="journal article" date="2018" name="Nat. Biotechnol.">
        <title>A standardized bacterial taxonomy based on genome phylogeny substantially revises the tree of life.</title>
        <authorList>
            <person name="Parks D.H."/>
            <person name="Chuvochina M."/>
            <person name="Waite D.W."/>
            <person name="Rinke C."/>
            <person name="Skarshewski A."/>
            <person name="Chaumeil P.A."/>
            <person name="Hugenholtz P."/>
        </authorList>
    </citation>
    <scope>NUCLEOTIDE SEQUENCE [LARGE SCALE GENOMIC DNA]</scope>
    <source>
        <strain evidence="1">UBA10948</strain>
    </source>
</reference>
<proteinExistence type="predicted"/>
<protein>
    <submittedName>
        <fullName evidence="1">Uncharacterized protein</fullName>
    </submittedName>
</protein>
<name>A0A354YX17_9FIRM</name>
<evidence type="ECO:0000313" key="1">
    <source>
        <dbReference type="EMBL" id="HBK53256.1"/>
    </source>
</evidence>
<gene>
    <name evidence="1" type="ORF">DDZ44_04895</name>
</gene>
<comment type="caution">
    <text evidence="1">The sequence shown here is derived from an EMBL/GenBank/DDBJ whole genome shotgun (WGS) entry which is preliminary data.</text>
</comment>
<dbReference type="AlphaFoldDB" id="A0A354YX17"/>
<sequence>MGKSPKQTVDEMAEAIRRTIADWKNHKENGCNDPCWPDGVNMNLLRNHLISYKRQIRELCIANDLHLPPEVYAPDLPYTDCNYFAKPKSDRAKRIMSRPGWKCYNHEPIGGEHNERQLSLF</sequence>
<accession>A0A354YX17</accession>
<dbReference type="Proteomes" id="UP000263273">
    <property type="component" value="Unassembled WGS sequence"/>
</dbReference>
<organism evidence="1 2">
    <name type="scientific">Syntrophomonas wolfei</name>
    <dbReference type="NCBI Taxonomy" id="863"/>
    <lineage>
        <taxon>Bacteria</taxon>
        <taxon>Bacillati</taxon>
        <taxon>Bacillota</taxon>
        <taxon>Clostridia</taxon>
        <taxon>Eubacteriales</taxon>
        <taxon>Syntrophomonadaceae</taxon>
        <taxon>Syntrophomonas</taxon>
    </lineage>
</organism>
<dbReference type="EMBL" id="DNZF01000107">
    <property type="protein sequence ID" value="HBK53256.1"/>
    <property type="molecule type" value="Genomic_DNA"/>
</dbReference>